<evidence type="ECO:0000256" key="2">
    <source>
        <dbReference type="ARBA" id="ARBA00011738"/>
    </source>
</evidence>
<reference evidence="8" key="1">
    <citation type="submission" date="2022-02" db="EMBL/GenBank/DDBJ databases">
        <authorList>
            <person name="Giguere J D."/>
        </authorList>
    </citation>
    <scope>NUCLEOTIDE SEQUENCE</scope>
    <source>
        <strain evidence="8">CCAP 1055/1</strain>
    </source>
</reference>
<dbReference type="Proteomes" id="UP000836788">
    <property type="component" value="Chromosome 10"/>
</dbReference>
<sequence>MSQSLRRMQYAVRGEVVLKADKLAAEGRKITYTNVGNPHAVGQQPITFYRQVLALCDLPASCGVDHPNASQLFPLDVLERARELRGIVGKGGTGSYTNSQGLAGIRKHVAEYILNRDGHSAYEGDIFLTNGASTGIEFILNGLISHDHDAIMIPIPQYPIYSALITKLGGRKIGYELDEELGWTVTEGELQRRLNEAKAKKLNVKGMALINPGNPTGQVLQRKDLEMICRFCARNGILLMADEVYQRNVYVKDRKFISAKKIAVETPGCENLELVSFHSTSKGLIGECGRRGGYMELHCIDPYVQSQIYKLASSALCSGVDGQLMTSLMVKGPAEGSDSYTLFVEEERAIFQSLQRRAKKMVDGLNRIDGITCNQAEGAMYAFPRVIIPQSAVDAAEASDQTPDTLYALSLLEETGICVVPASGFGQKKGRIGFRTTFLPPEDDLEVAIGEMARHHNFFCQKYS</sequence>
<accession>A0A8J9SWB5</accession>
<feature type="domain" description="Aminotransferase class I/classII large" evidence="7">
    <location>
        <begin position="76"/>
        <end position="434"/>
    </location>
</feature>
<evidence type="ECO:0000256" key="6">
    <source>
        <dbReference type="ARBA" id="ARBA00025785"/>
    </source>
</evidence>
<proteinExistence type="inferred from homology"/>
<dbReference type="GO" id="GO:0004021">
    <property type="term" value="F:L-alanine:2-oxoglutarate aminotransferase activity"/>
    <property type="evidence" value="ECO:0007669"/>
    <property type="project" value="TreeGrafter"/>
</dbReference>
<dbReference type="GO" id="GO:0042853">
    <property type="term" value="P:L-alanine catabolic process"/>
    <property type="evidence" value="ECO:0007669"/>
    <property type="project" value="UniProtKB-UniPathway"/>
</dbReference>
<gene>
    <name evidence="8" type="ORF">PTTT1_LOCUS6045</name>
</gene>
<name>A0A8J9SWB5_PHATR</name>
<dbReference type="InterPro" id="IPR015424">
    <property type="entry name" value="PyrdxlP-dep_Trfase"/>
</dbReference>
<dbReference type="PANTHER" id="PTHR11751">
    <property type="entry name" value="ALANINE AMINOTRANSFERASE"/>
    <property type="match status" value="1"/>
</dbReference>
<dbReference type="GO" id="GO:0030170">
    <property type="term" value="F:pyridoxal phosphate binding"/>
    <property type="evidence" value="ECO:0007669"/>
    <property type="project" value="InterPro"/>
</dbReference>
<keyword evidence="5" id="KW-0663">Pyridoxal phosphate</keyword>
<evidence type="ECO:0000256" key="5">
    <source>
        <dbReference type="ARBA" id="ARBA00022898"/>
    </source>
</evidence>
<organism evidence="8">
    <name type="scientific">Phaeodactylum tricornutum</name>
    <name type="common">Diatom</name>
    <dbReference type="NCBI Taxonomy" id="2850"/>
    <lineage>
        <taxon>Eukaryota</taxon>
        <taxon>Sar</taxon>
        <taxon>Stramenopiles</taxon>
        <taxon>Ochrophyta</taxon>
        <taxon>Bacillariophyta</taxon>
        <taxon>Bacillariophyceae</taxon>
        <taxon>Bacillariophycidae</taxon>
        <taxon>Naviculales</taxon>
        <taxon>Phaeodactylaceae</taxon>
        <taxon>Phaeodactylum</taxon>
    </lineage>
</organism>
<evidence type="ECO:0000256" key="4">
    <source>
        <dbReference type="ARBA" id="ARBA00022679"/>
    </source>
</evidence>
<dbReference type="FunFam" id="1.10.287.1970:FF:000001">
    <property type="entry name" value="Alanine aminotransferase 2"/>
    <property type="match status" value="1"/>
</dbReference>
<dbReference type="AlphaFoldDB" id="A0A8J9SWB5"/>
<dbReference type="SUPFAM" id="SSF53383">
    <property type="entry name" value="PLP-dependent transferases"/>
    <property type="match status" value="1"/>
</dbReference>
<evidence type="ECO:0000256" key="1">
    <source>
        <dbReference type="ARBA" id="ARBA00001933"/>
    </source>
</evidence>
<comment type="similarity">
    <text evidence="6">Belongs to the class-I pyridoxal-phosphate-dependent aminotransferase family. Alanine aminotransferase subfamily.</text>
</comment>
<dbReference type="Gene3D" id="3.90.1150.10">
    <property type="entry name" value="Aspartate Aminotransferase, domain 1"/>
    <property type="match status" value="1"/>
</dbReference>
<dbReference type="FunFam" id="3.40.640.10:FF:000104">
    <property type="entry name" value="Alanine aminotransferase, putative"/>
    <property type="match status" value="1"/>
</dbReference>
<evidence type="ECO:0000313" key="8">
    <source>
        <dbReference type="EMBL" id="CAG9278160.1"/>
    </source>
</evidence>
<keyword evidence="4" id="KW-0808">Transferase</keyword>
<comment type="cofactor">
    <cofactor evidence="1">
        <name>pyridoxal 5'-phosphate</name>
        <dbReference type="ChEBI" id="CHEBI:597326"/>
    </cofactor>
</comment>
<dbReference type="InterPro" id="IPR004839">
    <property type="entry name" value="Aminotransferase_I/II_large"/>
</dbReference>
<dbReference type="UniPathway" id="UPA00528">
    <property type="reaction ID" value="UER00586"/>
</dbReference>
<protein>
    <recommendedName>
        <fullName evidence="7">Aminotransferase class I/classII large domain-containing protein</fullName>
    </recommendedName>
</protein>
<dbReference type="Pfam" id="PF00155">
    <property type="entry name" value="Aminotran_1_2"/>
    <property type="match status" value="1"/>
</dbReference>
<dbReference type="CDD" id="cd00609">
    <property type="entry name" value="AAT_like"/>
    <property type="match status" value="1"/>
</dbReference>
<dbReference type="InterPro" id="IPR015422">
    <property type="entry name" value="PyrdxlP-dep_Trfase_small"/>
</dbReference>
<evidence type="ECO:0000259" key="7">
    <source>
        <dbReference type="Pfam" id="PF00155"/>
    </source>
</evidence>
<dbReference type="PANTHER" id="PTHR11751:SF29">
    <property type="entry name" value="ALANINE TRANSAMINASE"/>
    <property type="match status" value="1"/>
</dbReference>
<keyword evidence="3" id="KW-0032">Aminotransferase</keyword>
<dbReference type="Gene3D" id="3.40.640.10">
    <property type="entry name" value="Type I PLP-dependent aspartate aminotransferase-like (Major domain)"/>
    <property type="match status" value="1"/>
</dbReference>
<dbReference type="EMBL" id="OU594951">
    <property type="protein sequence ID" value="CAG9278160.1"/>
    <property type="molecule type" value="Genomic_DNA"/>
</dbReference>
<dbReference type="Gene3D" id="1.10.287.1970">
    <property type="match status" value="1"/>
</dbReference>
<dbReference type="InterPro" id="IPR015421">
    <property type="entry name" value="PyrdxlP-dep_Trfase_major"/>
</dbReference>
<comment type="subunit">
    <text evidence="2">Homodimer.</text>
</comment>
<dbReference type="InterPro" id="IPR045088">
    <property type="entry name" value="ALAT1/2-like"/>
</dbReference>
<evidence type="ECO:0000256" key="3">
    <source>
        <dbReference type="ARBA" id="ARBA00022576"/>
    </source>
</evidence>
<dbReference type="FunFam" id="3.90.1150.10:FF:000151">
    <property type="entry name" value="Alanine aminotransferase 2"/>
    <property type="match status" value="1"/>
</dbReference>